<dbReference type="InterPro" id="IPR002197">
    <property type="entry name" value="HTH_Fis"/>
</dbReference>
<evidence type="ECO:0000313" key="12">
    <source>
        <dbReference type="Proteomes" id="UP000267464"/>
    </source>
</evidence>
<dbReference type="PANTHER" id="PTHR32071:SF57">
    <property type="entry name" value="C4-DICARBOXYLATE TRANSPORT TRANSCRIPTIONAL REGULATORY PROTEIN DCTD"/>
    <property type="match status" value="1"/>
</dbReference>
<dbReference type="RefSeq" id="WP_124542200.1">
    <property type="nucleotide sequence ID" value="NZ_QUSW01000006.1"/>
</dbReference>
<dbReference type="Gene3D" id="3.40.50.300">
    <property type="entry name" value="P-loop containing nucleotide triphosphate hydrolases"/>
    <property type="match status" value="1"/>
</dbReference>
<dbReference type="PANTHER" id="PTHR32071">
    <property type="entry name" value="TRANSCRIPTIONAL REGULATORY PROTEIN"/>
    <property type="match status" value="1"/>
</dbReference>
<dbReference type="FunFam" id="3.40.50.2300:FF:000018">
    <property type="entry name" value="DNA-binding transcriptional regulator NtrC"/>
    <property type="match status" value="1"/>
</dbReference>
<name>A0A3N7JUP5_9BURK</name>
<dbReference type="GO" id="GO:0043565">
    <property type="term" value="F:sequence-specific DNA binding"/>
    <property type="evidence" value="ECO:0007669"/>
    <property type="project" value="InterPro"/>
</dbReference>
<dbReference type="FunFam" id="3.40.50.300:FF:000006">
    <property type="entry name" value="DNA-binding transcriptional regulator NtrC"/>
    <property type="match status" value="1"/>
</dbReference>
<gene>
    <name evidence="11" type="ORF">DZC73_20215</name>
</gene>
<keyword evidence="1 8" id="KW-0597">Phosphoprotein</keyword>
<dbReference type="Gene3D" id="1.10.8.60">
    <property type="match status" value="1"/>
</dbReference>
<dbReference type="Pfam" id="PF00072">
    <property type="entry name" value="Response_reg"/>
    <property type="match status" value="1"/>
</dbReference>
<dbReference type="InterPro" id="IPR001789">
    <property type="entry name" value="Sig_transdc_resp-reg_receiver"/>
</dbReference>
<reference evidence="11 12" key="2">
    <citation type="submission" date="2018-12" db="EMBL/GenBank/DDBJ databases">
        <title>Rhizobacter gummiphilus sp. nov., a rubber-degrading bacterium isolated from the soil of a botanical garden in Japan.</title>
        <authorList>
            <person name="Shunsuke S.S."/>
        </authorList>
    </citation>
    <scope>NUCLEOTIDE SEQUENCE [LARGE SCALE GENOMIC DNA]</scope>
    <source>
        <strain evidence="11 12">S-16</strain>
    </source>
</reference>
<dbReference type="InterPro" id="IPR025943">
    <property type="entry name" value="Sigma_54_int_dom_ATP-bd_2"/>
</dbReference>
<evidence type="ECO:0000256" key="8">
    <source>
        <dbReference type="PROSITE-ProRule" id="PRU00169"/>
    </source>
</evidence>
<feature type="domain" description="Sigma-54 factor interaction" evidence="9">
    <location>
        <begin position="153"/>
        <end position="382"/>
    </location>
</feature>
<evidence type="ECO:0000313" key="11">
    <source>
        <dbReference type="EMBL" id="RQP22635.1"/>
    </source>
</evidence>
<keyword evidence="2" id="KW-0547">Nucleotide-binding</keyword>
<sequence length="471" mass="52087">MSSSLKTALEGFKVVFVDDDPCVRASLSETLELSGFQVCACESAEAAIQQLGSSYLGIVITDVRLPGMDGLSLMRHVIAADPAIPVILITGHGDISMAVQAMREGAYDFIEKPFPSERLVETALRAIEKRALRLEVDTLRRQLNNKQGIESLMLGNSPAIQEVRSQILNLADTSADVLVMGETGTGKELVAQCLHNHSRRSKGNFVAINCGGIPETLFESEIFGHEAGAFTSAGKRRVGKIEHANGGTLLLDEIESMPLTFQVKLLRTLQERKVERLGSNEEVRVDFRVVAATKFDLSALSLQGKFRSDLYYRLNVAVLELPPLRERREDIPILFEHFVLQAAMKYGREAPAAPELLLRRLMAAEWPGNVRELRNVADRFVLGLLERRQKELATPAALTLAQQVDMVEKALIEQTLKQHGGRPAPVCMALGIAKKTFYYKINRHGIVLDQFRDRNATDADLDESEPMAQTG</sequence>
<keyword evidence="12" id="KW-1185">Reference proteome</keyword>
<dbReference type="PROSITE" id="PS50110">
    <property type="entry name" value="RESPONSE_REGULATORY"/>
    <property type="match status" value="1"/>
</dbReference>
<evidence type="ECO:0000256" key="2">
    <source>
        <dbReference type="ARBA" id="ARBA00022741"/>
    </source>
</evidence>
<evidence type="ECO:0000256" key="7">
    <source>
        <dbReference type="ARBA" id="ARBA00023163"/>
    </source>
</evidence>
<dbReference type="CDD" id="cd00009">
    <property type="entry name" value="AAA"/>
    <property type="match status" value="1"/>
</dbReference>
<keyword evidence="7" id="KW-0804">Transcription</keyword>
<dbReference type="Gene3D" id="3.40.50.2300">
    <property type="match status" value="1"/>
</dbReference>
<evidence type="ECO:0000256" key="1">
    <source>
        <dbReference type="ARBA" id="ARBA00022553"/>
    </source>
</evidence>
<dbReference type="PROSITE" id="PS00675">
    <property type="entry name" value="SIGMA54_INTERACT_1"/>
    <property type="match status" value="1"/>
</dbReference>
<dbReference type="PROSITE" id="PS00688">
    <property type="entry name" value="SIGMA54_INTERACT_3"/>
    <property type="match status" value="1"/>
</dbReference>
<dbReference type="InterPro" id="IPR009057">
    <property type="entry name" value="Homeodomain-like_sf"/>
</dbReference>
<dbReference type="GO" id="GO:0000160">
    <property type="term" value="P:phosphorelay signal transduction system"/>
    <property type="evidence" value="ECO:0007669"/>
    <property type="project" value="UniProtKB-KW"/>
</dbReference>
<dbReference type="Proteomes" id="UP000267464">
    <property type="component" value="Unassembled WGS sequence"/>
</dbReference>
<keyword evidence="6" id="KW-0238">DNA-binding</keyword>
<dbReference type="EMBL" id="QUSW01000006">
    <property type="protein sequence ID" value="RQP22635.1"/>
    <property type="molecule type" value="Genomic_DNA"/>
</dbReference>
<dbReference type="SUPFAM" id="SSF52540">
    <property type="entry name" value="P-loop containing nucleoside triphosphate hydrolases"/>
    <property type="match status" value="1"/>
</dbReference>
<dbReference type="GO" id="GO:0005524">
    <property type="term" value="F:ATP binding"/>
    <property type="evidence" value="ECO:0007669"/>
    <property type="project" value="UniProtKB-KW"/>
</dbReference>
<keyword evidence="3" id="KW-0067">ATP-binding</keyword>
<dbReference type="InterPro" id="IPR003593">
    <property type="entry name" value="AAA+_ATPase"/>
</dbReference>
<keyword evidence="5" id="KW-0805">Transcription regulation</keyword>
<dbReference type="Pfam" id="PF02954">
    <property type="entry name" value="HTH_8"/>
    <property type="match status" value="1"/>
</dbReference>
<dbReference type="AlphaFoldDB" id="A0A3N7JUP5"/>
<evidence type="ECO:0000256" key="5">
    <source>
        <dbReference type="ARBA" id="ARBA00023015"/>
    </source>
</evidence>
<evidence type="ECO:0000256" key="6">
    <source>
        <dbReference type="ARBA" id="ARBA00023125"/>
    </source>
</evidence>
<dbReference type="PROSITE" id="PS00676">
    <property type="entry name" value="SIGMA54_INTERACT_2"/>
    <property type="match status" value="1"/>
</dbReference>
<dbReference type="InterPro" id="IPR025662">
    <property type="entry name" value="Sigma_54_int_dom_ATP-bd_1"/>
</dbReference>
<evidence type="ECO:0000259" key="9">
    <source>
        <dbReference type="PROSITE" id="PS50045"/>
    </source>
</evidence>
<dbReference type="InterPro" id="IPR025944">
    <property type="entry name" value="Sigma_54_int_dom_CS"/>
</dbReference>
<dbReference type="Pfam" id="PF25601">
    <property type="entry name" value="AAA_lid_14"/>
    <property type="match status" value="1"/>
</dbReference>
<organism evidence="11 12">
    <name type="scientific">Piscinibacter terrae</name>
    <dbReference type="NCBI Taxonomy" id="2496871"/>
    <lineage>
        <taxon>Bacteria</taxon>
        <taxon>Pseudomonadati</taxon>
        <taxon>Pseudomonadota</taxon>
        <taxon>Betaproteobacteria</taxon>
        <taxon>Burkholderiales</taxon>
        <taxon>Sphaerotilaceae</taxon>
        <taxon>Piscinibacter</taxon>
    </lineage>
</organism>
<dbReference type="SUPFAM" id="SSF52172">
    <property type="entry name" value="CheY-like"/>
    <property type="match status" value="1"/>
</dbReference>
<dbReference type="InterPro" id="IPR002078">
    <property type="entry name" value="Sigma_54_int"/>
</dbReference>
<dbReference type="SMART" id="SM00382">
    <property type="entry name" value="AAA"/>
    <property type="match status" value="1"/>
</dbReference>
<dbReference type="InterPro" id="IPR011006">
    <property type="entry name" value="CheY-like_superfamily"/>
</dbReference>
<feature type="modified residue" description="4-aspartylphosphate" evidence="8">
    <location>
        <position position="62"/>
    </location>
</feature>
<dbReference type="CDD" id="cd17549">
    <property type="entry name" value="REC_DctD-like"/>
    <property type="match status" value="1"/>
</dbReference>
<reference evidence="11 12" key="1">
    <citation type="submission" date="2018-08" db="EMBL/GenBank/DDBJ databases">
        <authorList>
            <person name="Khan S.A."/>
            <person name="Jeon C.O."/>
            <person name="Chun B.H."/>
            <person name="Jeong S.E."/>
        </authorList>
    </citation>
    <scope>NUCLEOTIDE SEQUENCE [LARGE SCALE GENOMIC DNA]</scope>
    <source>
        <strain evidence="11 12">S-16</strain>
    </source>
</reference>
<keyword evidence="4" id="KW-0902">Two-component regulatory system</keyword>
<evidence type="ECO:0000256" key="4">
    <source>
        <dbReference type="ARBA" id="ARBA00023012"/>
    </source>
</evidence>
<comment type="caution">
    <text evidence="11">The sequence shown here is derived from an EMBL/GenBank/DDBJ whole genome shotgun (WGS) entry which is preliminary data.</text>
</comment>
<evidence type="ECO:0000256" key="3">
    <source>
        <dbReference type="ARBA" id="ARBA00022840"/>
    </source>
</evidence>
<dbReference type="OrthoDB" id="9761705at2"/>
<dbReference type="InterPro" id="IPR027417">
    <property type="entry name" value="P-loop_NTPase"/>
</dbReference>
<dbReference type="SUPFAM" id="SSF46689">
    <property type="entry name" value="Homeodomain-like"/>
    <property type="match status" value="1"/>
</dbReference>
<accession>A0A3N7JUP5</accession>
<dbReference type="Gene3D" id="1.10.10.60">
    <property type="entry name" value="Homeodomain-like"/>
    <property type="match status" value="1"/>
</dbReference>
<dbReference type="InterPro" id="IPR058031">
    <property type="entry name" value="AAA_lid_NorR"/>
</dbReference>
<dbReference type="Pfam" id="PF00158">
    <property type="entry name" value="Sigma54_activat"/>
    <property type="match status" value="1"/>
</dbReference>
<dbReference type="SMART" id="SM00448">
    <property type="entry name" value="REC"/>
    <property type="match status" value="1"/>
</dbReference>
<evidence type="ECO:0000259" key="10">
    <source>
        <dbReference type="PROSITE" id="PS50110"/>
    </source>
</evidence>
<protein>
    <submittedName>
        <fullName evidence="11">Sigma-54-dependent Fis family transcriptional regulator</fullName>
    </submittedName>
</protein>
<proteinExistence type="predicted"/>
<feature type="domain" description="Response regulatory" evidence="10">
    <location>
        <begin position="13"/>
        <end position="127"/>
    </location>
</feature>
<dbReference type="PROSITE" id="PS50045">
    <property type="entry name" value="SIGMA54_INTERACT_4"/>
    <property type="match status" value="1"/>
</dbReference>
<dbReference type="GO" id="GO:0006355">
    <property type="term" value="P:regulation of DNA-templated transcription"/>
    <property type="evidence" value="ECO:0007669"/>
    <property type="project" value="InterPro"/>
</dbReference>